<dbReference type="Proteomes" id="UP000053989">
    <property type="component" value="Unassembled WGS sequence"/>
</dbReference>
<evidence type="ECO:0000259" key="3">
    <source>
        <dbReference type="Pfam" id="PF13359"/>
    </source>
</evidence>
<gene>
    <name evidence="4" type="ORF">SCLCIDRAFT_135412</name>
</gene>
<evidence type="ECO:0000256" key="2">
    <source>
        <dbReference type="ARBA" id="ARBA00022723"/>
    </source>
</evidence>
<dbReference type="OrthoDB" id="2668416at2759"/>
<feature type="domain" description="DDE Tnp4" evidence="3">
    <location>
        <begin position="199"/>
        <end position="314"/>
    </location>
</feature>
<name>A0A0C2ZR52_9AGAM</name>
<dbReference type="HOGENOM" id="CLU_018552_1_4_1"/>
<proteinExistence type="predicted"/>
<accession>A0A0C2ZR52</accession>
<dbReference type="Pfam" id="PF13359">
    <property type="entry name" value="DDE_Tnp_4"/>
    <property type="match status" value="1"/>
</dbReference>
<dbReference type="InterPro" id="IPR027806">
    <property type="entry name" value="HARBI1_dom"/>
</dbReference>
<keyword evidence="5" id="KW-1185">Reference proteome</keyword>
<evidence type="ECO:0000256" key="1">
    <source>
        <dbReference type="ARBA" id="ARBA00001968"/>
    </source>
</evidence>
<evidence type="ECO:0000313" key="4">
    <source>
        <dbReference type="EMBL" id="KIM55072.1"/>
    </source>
</evidence>
<evidence type="ECO:0000313" key="5">
    <source>
        <dbReference type="Proteomes" id="UP000053989"/>
    </source>
</evidence>
<reference evidence="5" key="2">
    <citation type="submission" date="2015-01" db="EMBL/GenBank/DDBJ databases">
        <title>Evolutionary Origins and Diversification of the Mycorrhizal Mutualists.</title>
        <authorList>
            <consortium name="DOE Joint Genome Institute"/>
            <consortium name="Mycorrhizal Genomics Consortium"/>
            <person name="Kohler A."/>
            <person name="Kuo A."/>
            <person name="Nagy L.G."/>
            <person name="Floudas D."/>
            <person name="Copeland A."/>
            <person name="Barry K.W."/>
            <person name="Cichocki N."/>
            <person name="Veneault-Fourrey C."/>
            <person name="LaButti K."/>
            <person name="Lindquist E.A."/>
            <person name="Lipzen A."/>
            <person name="Lundell T."/>
            <person name="Morin E."/>
            <person name="Murat C."/>
            <person name="Riley R."/>
            <person name="Ohm R."/>
            <person name="Sun H."/>
            <person name="Tunlid A."/>
            <person name="Henrissat B."/>
            <person name="Grigoriev I.V."/>
            <person name="Hibbett D.S."/>
            <person name="Martin F."/>
        </authorList>
    </citation>
    <scope>NUCLEOTIDE SEQUENCE [LARGE SCALE GENOMIC DNA]</scope>
    <source>
        <strain evidence="5">Foug A</strain>
    </source>
</reference>
<comment type="cofactor">
    <cofactor evidence="1">
        <name>a divalent metal cation</name>
        <dbReference type="ChEBI" id="CHEBI:60240"/>
    </cofactor>
</comment>
<dbReference type="AlphaFoldDB" id="A0A0C2ZR52"/>
<protein>
    <recommendedName>
        <fullName evidence="3">DDE Tnp4 domain-containing protein</fullName>
    </recommendedName>
</protein>
<dbReference type="EMBL" id="KN822141">
    <property type="protein sequence ID" value="KIM55072.1"/>
    <property type="molecule type" value="Genomic_DNA"/>
</dbReference>
<sequence length="333" mass="37686">MTSDVDTLLSLLATSDSSFTVPFTLHPLIIAFKNTIATLTDKVEKSRYLSACQPAPRAPQLQLLEEWCINDDLPKFRHKLCVNPDVFACIIQRIKGHPVFSNNSNNPQLGVPIQFAIFLNGVGHYGNGATTEDLAEWVGVSTGTIYNCFRHVMITLLHFHDDVIHFDPMELEDQEERERAKEWVESHSCMGWRKGFLCVDGSPFNLFQKPGWHGEGFFDCKSRYSLSSQVIILPHNLRIVDYVIGVPGSLHNSNTFSCTHIYCHLETFLGVDEWIWANSAYPSLPWCVVPFKRPTTGSMPAMQKIFNQHLSRVNQLFFSVPSMINCSTDSCLL</sequence>
<dbReference type="GO" id="GO:0046872">
    <property type="term" value="F:metal ion binding"/>
    <property type="evidence" value="ECO:0007669"/>
    <property type="project" value="UniProtKB-KW"/>
</dbReference>
<dbReference type="InParanoid" id="A0A0C2ZR52"/>
<organism evidence="4 5">
    <name type="scientific">Scleroderma citrinum Foug A</name>
    <dbReference type="NCBI Taxonomy" id="1036808"/>
    <lineage>
        <taxon>Eukaryota</taxon>
        <taxon>Fungi</taxon>
        <taxon>Dikarya</taxon>
        <taxon>Basidiomycota</taxon>
        <taxon>Agaricomycotina</taxon>
        <taxon>Agaricomycetes</taxon>
        <taxon>Agaricomycetidae</taxon>
        <taxon>Boletales</taxon>
        <taxon>Sclerodermatineae</taxon>
        <taxon>Sclerodermataceae</taxon>
        <taxon>Scleroderma</taxon>
    </lineage>
</organism>
<reference evidence="4 5" key="1">
    <citation type="submission" date="2014-04" db="EMBL/GenBank/DDBJ databases">
        <authorList>
            <consortium name="DOE Joint Genome Institute"/>
            <person name="Kuo A."/>
            <person name="Kohler A."/>
            <person name="Nagy L.G."/>
            <person name="Floudas D."/>
            <person name="Copeland A."/>
            <person name="Barry K.W."/>
            <person name="Cichocki N."/>
            <person name="Veneault-Fourrey C."/>
            <person name="LaButti K."/>
            <person name="Lindquist E.A."/>
            <person name="Lipzen A."/>
            <person name="Lundell T."/>
            <person name="Morin E."/>
            <person name="Murat C."/>
            <person name="Sun H."/>
            <person name="Tunlid A."/>
            <person name="Henrissat B."/>
            <person name="Grigoriev I.V."/>
            <person name="Hibbett D.S."/>
            <person name="Martin F."/>
            <person name="Nordberg H.P."/>
            <person name="Cantor M.N."/>
            <person name="Hua S.X."/>
        </authorList>
    </citation>
    <scope>NUCLEOTIDE SEQUENCE [LARGE SCALE GENOMIC DNA]</scope>
    <source>
        <strain evidence="4 5">Foug A</strain>
    </source>
</reference>
<keyword evidence="2" id="KW-0479">Metal-binding</keyword>